<dbReference type="Gene3D" id="3.30.70.250">
    <property type="entry name" value="Malonyl-CoA ACP transacylase, ACP-binding"/>
    <property type="match status" value="1"/>
</dbReference>
<dbReference type="InterPro" id="IPR001227">
    <property type="entry name" value="Ac_transferase_dom_sf"/>
</dbReference>
<dbReference type="eggNOG" id="COG2070">
    <property type="taxonomic scope" value="Bacteria"/>
</dbReference>
<evidence type="ECO:0000256" key="3">
    <source>
        <dbReference type="ARBA" id="ARBA00022679"/>
    </source>
</evidence>
<dbReference type="InterPro" id="IPR014179">
    <property type="entry name" value="PfaD-like_TIM-barrel"/>
</dbReference>
<dbReference type="GO" id="GO:0006633">
    <property type="term" value="P:fatty acid biosynthetic process"/>
    <property type="evidence" value="ECO:0007669"/>
    <property type="project" value="TreeGrafter"/>
</dbReference>
<dbReference type="AlphaFoldDB" id="B8I8J3"/>
<sequence length="803" mass="89771">MVAYVFPGQGSQAKGMGGELFGEFSYITKEADEILGYSIKELCLEDPKEQLGQTQFTQPALYTVNALCYLKKLQETGEKPDYVAGHSLAEYNALFAAGVFDFKTGLRLVKKRGELMSQASEGGMAAVIGLTEEKVKEILQNNNLTSIDIANLNTPTQIVLSGLKDEIENAMPIFKAAGARNYVVLKVSGAFHSRYMEPSRKMFEEFIEQFEFNDIQIPIISNIHARPYKKEAIKINLVEQITHSVKWTETVRYLMGKGVAEILQIGPGTVLTGLIRTIQRESEPLIVDETEELNNDADKTVSVKKAGKGRKKKNEASSVDKVHDVKNENKKEEEISETVIEKSESAVKRMEEEEKEWSTAAAALGNPEFKKEYNLKYAYIAGGMYKGISSKELVVGMGRAGMMGVLGAGGVDFSEVENDIKYIQNRLANDKAYAVNLLYNPSNAKNEEKLVDLLLKYNVKTVEASGFLSITPSIVKYRLKGLSKNNSGGVQISNRIIAKASRPEVIEAFLSPAPERIVKKLLEENVITTEEAELSKNIPIADDICVEGDSAGHTDGSVLYTIMPVIRKLRDEIKKRYGYSQRVRIGGAGGLGTPEGMAMALILGADFIVTGSINQCTVEARTSDIVKDMLQKINVYDTAYAPATDMFEMGAKVQVLKKGLFFPARANKLFELYKQYNSFNEIDSKTKAQLQEKYFKRSFDELYKDIKSRLPSEEIEKAERNPKYKMALAFKWYLMNAFNAAIKGEEELKLDYQIQCGPALGAFNQWVKDTKLENWKNRHVDEIGLKLMMETAKYLKKSVKQFS</sequence>
<comment type="catalytic activity">
    <reaction evidence="5">
        <text>holo-[ACP] + malonyl-CoA = malonyl-[ACP] + CoA</text>
        <dbReference type="Rhea" id="RHEA:41792"/>
        <dbReference type="Rhea" id="RHEA-COMP:9623"/>
        <dbReference type="Rhea" id="RHEA-COMP:9685"/>
        <dbReference type="ChEBI" id="CHEBI:57287"/>
        <dbReference type="ChEBI" id="CHEBI:57384"/>
        <dbReference type="ChEBI" id="CHEBI:64479"/>
        <dbReference type="ChEBI" id="CHEBI:78449"/>
        <dbReference type="EC" id="2.3.1.39"/>
    </reaction>
</comment>
<dbReference type="HOGENOM" id="CLU_008708_0_0_9"/>
<dbReference type="GO" id="GO:0004314">
    <property type="term" value="F:[acyl-carrier-protein] S-malonyltransferase activity"/>
    <property type="evidence" value="ECO:0007669"/>
    <property type="project" value="UniProtKB-EC"/>
</dbReference>
<dbReference type="Gene3D" id="3.40.366.10">
    <property type="entry name" value="Malonyl-Coenzyme A Acyl Carrier Protein, domain 2"/>
    <property type="match status" value="1"/>
</dbReference>
<feature type="domain" description="Malonyl-CoA:ACP transacylase (MAT)" evidence="6">
    <location>
        <begin position="5"/>
        <end position="308"/>
    </location>
</feature>
<dbReference type="PANTHER" id="PTHR42681">
    <property type="entry name" value="MALONYL-COA-ACYL CARRIER PROTEIN TRANSACYLASE, MITOCHONDRIAL"/>
    <property type="match status" value="1"/>
</dbReference>
<dbReference type="Proteomes" id="UP000001349">
    <property type="component" value="Chromosome"/>
</dbReference>
<dbReference type="InterPro" id="IPR016036">
    <property type="entry name" value="Malonyl_transacylase_ACP-bd"/>
</dbReference>
<name>B8I8J3_RUMCH</name>
<dbReference type="InterPro" id="IPR014043">
    <property type="entry name" value="Acyl_transferase_dom"/>
</dbReference>
<dbReference type="InterPro" id="IPR016035">
    <property type="entry name" value="Acyl_Trfase/lysoPLipase"/>
</dbReference>
<dbReference type="RefSeq" id="WP_015924386.1">
    <property type="nucleotide sequence ID" value="NC_011898.1"/>
</dbReference>
<dbReference type="GO" id="GO:0005829">
    <property type="term" value="C:cytosol"/>
    <property type="evidence" value="ECO:0007669"/>
    <property type="project" value="TreeGrafter"/>
</dbReference>
<dbReference type="PANTHER" id="PTHR42681:SF1">
    <property type="entry name" value="MALONYL-COA-ACYL CARRIER PROTEIN TRANSACYLASE, MITOCHONDRIAL"/>
    <property type="match status" value="1"/>
</dbReference>
<dbReference type="EMBL" id="CP001348">
    <property type="protein sequence ID" value="ACL75226.1"/>
    <property type="molecule type" value="Genomic_DNA"/>
</dbReference>
<gene>
    <name evidence="7" type="ordered locus">Ccel_0854</name>
</gene>
<dbReference type="eggNOG" id="COG0331">
    <property type="taxonomic scope" value="Bacteria"/>
</dbReference>
<evidence type="ECO:0000313" key="8">
    <source>
        <dbReference type="Proteomes" id="UP000001349"/>
    </source>
</evidence>
<dbReference type="Pfam" id="PF03060">
    <property type="entry name" value="NMO"/>
    <property type="match status" value="1"/>
</dbReference>
<dbReference type="SMART" id="SM00827">
    <property type="entry name" value="PKS_AT"/>
    <property type="match status" value="1"/>
</dbReference>
<dbReference type="InterPro" id="IPR013785">
    <property type="entry name" value="Aldolase_TIM"/>
</dbReference>
<evidence type="ECO:0000259" key="6">
    <source>
        <dbReference type="SMART" id="SM00827"/>
    </source>
</evidence>
<dbReference type="Pfam" id="PF00698">
    <property type="entry name" value="Acyl_transf_1"/>
    <property type="match status" value="1"/>
</dbReference>
<protein>
    <recommendedName>
        <fullName evidence="2">[acyl-carrier-protein] S-malonyltransferase</fullName>
        <ecNumber evidence="2">2.3.1.39</ecNumber>
    </recommendedName>
</protein>
<dbReference type="SUPFAM" id="SSF55048">
    <property type="entry name" value="Probable ACP-binding domain of malonyl-CoA ACP transacylase"/>
    <property type="match status" value="1"/>
</dbReference>
<keyword evidence="4" id="KW-0012">Acyltransferase</keyword>
<keyword evidence="8" id="KW-1185">Reference proteome</keyword>
<evidence type="ECO:0000256" key="5">
    <source>
        <dbReference type="ARBA" id="ARBA00048462"/>
    </source>
</evidence>
<dbReference type="FunFam" id="3.30.70.250:FF:000001">
    <property type="entry name" value="Malonyl CoA-acyl carrier protein transacylase"/>
    <property type="match status" value="1"/>
</dbReference>
<accession>B8I8J3</accession>
<dbReference type="InterPro" id="IPR049489">
    <property type="entry name" value="FabD-like_helical_ins"/>
</dbReference>
<dbReference type="InterPro" id="IPR050858">
    <property type="entry name" value="Mal-CoA-ACP_Trans/PKS_FabD"/>
</dbReference>
<dbReference type="SUPFAM" id="SSF51395">
    <property type="entry name" value="FMN-linked oxidoreductases"/>
    <property type="match status" value="1"/>
</dbReference>
<dbReference type="KEGG" id="cce:Ccel_0854"/>
<dbReference type="STRING" id="394503.Ccel_0854"/>
<dbReference type="Pfam" id="PF21607">
    <property type="entry name" value="FabD_helical_ins"/>
    <property type="match status" value="1"/>
</dbReference>
<dbReference type="Gene3D" id="3.20.20.70">
    <property type="entry name" value="Aldolase class I"/>
    <property type="match status" value="1"/>
</dbReference>
<dbReference type="SUPFAM" id="SSF52151">
    <property type="entry name" value="FabD/lysophospholipase-like"/>
    <property type="match status" value="1"/>
</dbReference>
<proteinExistence type="inferred from homology"/>
<evidence type="ECO:0000256" key="2">
    <source>
        <dbReference type="ARBA" id="ARBA00013258"/>
    </source>
</evidence>
<evidence type="ECO:0000256" key="1">
    <source>
        <dbReference type="ARBA" id="ARBA00008217"/>
    </source>
</evidence>
<dbReference type="OrthoDB" id="9805460at2"/>
<comment type="similarity">
    <text evidence="1">Belongs to the FabD family.</text>
</comment>
<dbReference type="NCBIfam" id="TIGR00128">
    <property type="entry name" value="fabD"/>
    <property type="match status" value="1"/>
</dbReference>
<dbReference type="NCBIfam" id="TIGR02814">
    <property type="entry name" value="pfaD_fam"/>
    <property type="match status" value="1"/>
</dbReference>
<organism evidence="7 8">
    <name type="scientific">Ruminiclostridium cellulolyticum (strain ATCC 35319 / DSM 5812 / JCM 6584 / H10)</name>
    <name type="common">Clostridium cellulolyticum</name>
    <dbReference type="NCBI Taxonomy" id="394503"/>
    <lineage>
        <taxon>Bacteria</taxon>
        <taxon>Bacillati</taxon>
        <taxon>Bacillota</taxon>
        <taxon>Clostridia</taxon>
        <taxon>Eubacteriales</taxon>
        <taxon>Oscillospiraceae</taxon>
        <taxon>Ruminiclostridium</taxon>
    </lineage>
</organism>
<dbReference type="InterPro" id="IPR004410">
    <property type="entry name" value="Malonyl_CoA-ACP_transAc_FabD"/>
</dbReference>
<reference evidence="7 8" key="1">
    <citation type="submission" date="2009-01" db="EMBL/GenBank/DDBJ databases">
        <title>Complete sequence of Clostridium cellulolyticum H10.</title>
        <authorList>
            <consortium name="US DOE Joint Genome Institute"/>
            <person name="Lucas S."/>
            <person name="Copeland A."/>
            <person name="Lapidus A."/>
            <person name="Glavina del Rio T."/>
            <person name="Dalin E."/>
            <person name="Tice H."/>
            <person name="Bruce D."/>
            <person name="Goodwin L."/>
            <person name="Pitluck S."/>
            <person name="Chertkov O."/>
            <person name="Saunders E."/>
            <person name="Brettin T."/>
            <person name="Detter J.C."/>
            <person name="Han C."/>
            <person name="Larimer F."/>
            <person name="Land M."/>
            <person name="Hauser L."/>
            <person name="Kyrpides N."/>
            <person name="Ivanova N."/>
            <person name="Zhou J."/>
            <person name="Richardson P."/>
        </authorList>
    </citation>
    <scope>NUCLEOTIDE SEQUENCE [LARGE SCALE GENOMIC DNA]</scope>
    <source>
        <strain evidence="8">ATCC 35319 / DSM 5812 / JCM 6584 / H10</strain>
    </source>
</reference>
<keyword evidence="3" id="KW-0808">Transferase</keyword>
<evidence type="ECO:0000313" key="7">
    <source>
        <dbReference type="EMBL" id="ACL75226.1"/>
    </source>
</evidence>
<dbReference type="EC" id="2.3.1.39" evidence="2"/>
<evidence type="ECO:0000256" key="4">
    <source>
        <dbReference type="ARBA" id="ARBA00023315"/>
    </source>
</evidence>
<dbReference type="CDD" id="cd04742">
    <property type="entry name" value="NPD_FabD"/>
    <property type="match status" value="1"/>
</dbReference>